<name>A0A438G944_VITVI</name>
<proteinExistence type="predicted"/>
<sequence length="76" mass="8162">MLHKKKILIPVIKGGGTSRDSRGVGGTSEGTGEDGSTGGGYVSQVDPSMSWAQGDENYYTTQDTDHGYRPGIWEQR</sequence>
<gene>
    <name evidence="2" type="ORF">CK203_063003</name>
</gene>
<accession>A0A438G944</accession>
<protein>
    <submittedName>
        <fullName evidence="2">Uncharacterized protein</fullName>
    </submittedName>
</protein>
<evidence type="ECO:0000313" key="3">
    <source>
        <dbReference type="Proteomes" id="UP000288805"/>
    </source>
</evidence>
<evidence type="ECO:0000313" key="2">
    <source>
        <dbReference type="EMBL" id="RVW68749.1"/>
    </source>
</evidence>
<dbReference type="EMBL" id="QGNW01000521">
    <property type="protein sequence ID" value="RVW68749.1"/>
    <property type="molecule type" value="Genomic_DNA"/>
</dbReference>
<feature type="region of interest" description="Disordered" evidence="1">
    <location>
        <begin position="1"/>
        <end position="76"/>
    </location>
</feature>
<comment type="caution">
    <text evidence="2">The sequence shown here is derived from an EMBL/GenBank/DDBJ whole genome shotgun (WGS) entry which is preliminary data.</text>
</comment>
<evidence type="ECO:0000256" key="1">
    <source>
        <dbReference type="SAM" id="MobiDB-lite"/>
    </source>
</evidence>
<feature type="compositionally biased region" description="Gly residues" evidence="1">
    <location>
        <begin position="13"/>
        <end position="41"/>
    </location>
</feature>
<reference evidence="2 3" key="1">
    <citation type="journal article" date="2018" name="PLoS Genet.">
        <title>Population sequencing reveals clonal diversity and ancestral inbreeding in the grapevine cultivar Chardonnay.</title>
        <authorList>
            <person name="Roach M.J."/>
            <person name="Johnson D.L."/>
            <person name="Bohlmann J."/>
            <person name="van Vuuren H.J."/>
            <person name="Jones S.J."/>
            <person name="Pretorius I.S."/>
            <person name="Schmidt S.A."/>
            <person name="Borneman A.R."/>
        </authorList>
    </citation>
    <scope>NUCLEOTIDE SEQUENCE [LARGE SCALE GENOMIC DNA]</scope>
    <source>
        <strain evidence="3">cv. Chardonnay</strain>
        <tissue evidence="2">Leaf</tissue>
    </source>
</reference>
<organism evidence="2 3">
    <name type="scientific">Vitis vinifera</name>
    <name type="common">Grape</name>
    <dbReference type="NCBI Taxonomy" id="29760"/>
    <lineage>
        <taxon>Eukaryota</taxon>
        <taxon>Viridiplantae</taxon>
        <taxon>Streptophyta</taxon>
        <taxon>Embryophyta</taxon>
        <taxon>Tracheophyta</taxon>
        <taxon>Spermatophyta</taxon>
        <taxon>Magnoliopsida</taxon>
        <taxon>eudicotyledons</taxon>
        <taxon>Gunneridae</taxon>
        <taxon>Pentapetalae</taxon>
        <taxon>rosids</taxon>
        <taxon>Vitales</taxon>
        <taxon>Vitaceae</taxon>
        <taxon>Viteae</taxon>
        <taxon>Vitis</taxon>
    </lineage>
</organism>
<dbReference type="AlphaFoldDB" id="A0A438G944"/>
<dbReference type="Proteomes" id="UP000288805">
    <property type="component" value="Unassembled WGS sequence"/>
</dbReference>